<sequence length="372" mass="40222">MKIKAAFVEEKGAPYQMKTLELAEPQGFDILVRMVASGLCRSDYGERTGNSVEFPNVLGHEGAGIVEKVGEAVTEVKPGDHVILSYGYCGNCKHCAEGHPSSCTDWLAINNKGVNKRGDYVLHTEEGEPVNNFFNQSAFSTHCLVDETNIVKVDKEIDLRLLGPLGCGLGTGSGAVFSVLKPKAASTIAIFGTGAVGFAAIMASKIVGCKTIIAIDINEKRLEVAKECGATHVINSKNIDAADEIMKISANQGMDYVIDTTGVPTVMTQALHSVTNSGTFIPLAVTKKDFQLNTFFDLVFGNKKIEGVLIGNTIPKIHLVNLIDFYKKGQFPFDRFVKFYPFEDINQAEADSLTGEVIKSVVVIDDTYQAPN</sequence>
<dbReference type="Pfam" id="PF08240">
    <property type="entry name" value="ADH_N"/>
    <property type="match status" value="1"/>
</dbReference>
<dbReference type="InterPro" id="IPR011032">
    <property type="entry name" value="GroES-like_sf"/>
</dbReference>
<dbReference type="SMART" id="SM00829">
    <property type="entry name" value="PKS_ER"/>
    <property type="match status" value="1"/>
</dbReference>
<dbReference type="GO" id="GO:0008270">
    <property type="term" value="F:zinc ion binding"/>
    <property type="evidence" value="ECO:0007669"/>
    <property type="project" value="InterPro"/>
</dbReference>
<keyword evidence="4" id="KW-0560">Oxidoreductase</keyword>
<keyword evidence="5" id="KW-0520">NAD</keyword>
<dbReference type="GO" id="GO:0046294">
    <property type="term" value="P:formaldehyde catabolic process"/>
    <property type="evidence" value="ECO:0007669"/>
    <property type="project" value="TreeGrafter"/>
</dbReference>
<dbReference type="RefSeq" id="WP_069697032.1">
    <property type="nucleotide sequence ID" value="NZ_JAGGMA010000003.1"/>
</dbReference>
<dbReference type="Proteomes" id="UP000095256">
    <property type="component" value="Unassembled WGS sequence"/>
</dbReference>
<dbReference type="InterPro" id="IPR013149">
    <property type="entry name" value="ADH-like_C"/>
</dbReference>
<dbReference type="Gene3D" id="3.90.180.10">
    <property type="entry name" value="Medium-chain alcohol dehydrogenases, catalytic domain"/>
    <property type="match status" value="1"/>
</dbReference>
<keyword evidence="3 6" id="KW-0862">Zinc</keyword>
<dbReference type="InterPro" id="IPR020843">
    <property type="entry name" value="ER"/>
</dbReference>
<keyword evidence="9" id="KW-1185">Reference proteome</keyword>
<dbReference type="InterPro" id="IPR036291">
    <property type="entry name" value="NAD(P)-bd_dom_sf"/>
</dbReference>
<evidence type="ECO:0000256" key="6">
    <source>
        <dbReference type="RuleBase" id="RU361277"/>
    </source>
</evidence>
<dbReference type="GO" id="GO:0005829">
    <property type="term" value="C:cytosol"/>
    <property type="evidence" value="ECO:0007669"/>
    <property type="project" value="TreeGrafter"/>
</dbReference>
<dbReference type="SUPFAM" id="SSF51735">
    <property type="entry name" value="NAD(P)-binding Rossmann-fold domains"/>
    <property type="match status" value="1"/>
</dbReference>
<dbReference type="InterPro" id="IPR013154">
    <property type="entry name" value="ADH-like_N"/>
</dbReference>
<dbReference type="PROSITE" id="PS00059">
    <property type="entry name" value="ADH_ZINC"/>
    <property type="match status" value="1"/>
</dbReference>
<dbReference type="InterPro" id="IPR002328">
    <property type="entry name" value="ADH_Zn_CS"/>
</dbReference>
<dbReference type="PANTHER" id="PTHR43880">
    <property type="entry name" value="ALCOHOL DEHYDROGENASE"/>
    <property type="match status" value="1"/>
</dbReference>
<dbReference type="PANTHER" id="PTHR43880:SF12">
    <property type="entry name" value="ALCOHOL DEHYDROGENASE CLASS-3"/>
    <property type="match status" value="1"/>
</dbReference>
<evidence type="ECO:0000313" key="9">
    <source>
        <dbReference type="Proteomes" id="UP000095256"/>
    </source>
</evidence>
<evidence type="ECO:0000256" key="1">
    <source>
        <dbReference type="ARBA" id="ARBA00001947"/>
    </source>
</evidence>
<protein>
    <submittedName>
        <fullName evidence="8">Aryl-alcohol dehydrogenase</fullName>
    </submittedName>
</protein>
<dbReference type="Pfam" id="PF00107">
    <property type="entry name" value="ADH_zinc_N"/>
    <property type="match status" value="1"/>
</dbReference>
<dbReference type="FunFam" id="3.40.50.720:FF:000003">
    <property type="entry name" value="S-(hydroxymethyl)glutathione dehydrogenase"/>
    <property type="match status" value="1"/>
</dbReference>
<dbReference type="GO" id="GO:0051903">
    <property type="term" value="F:S-(hydroxymethyl)glutathione dehydrogenase [NAD(P)+] activity"/>
    <property type="evidence" value="ECO:0007669"/>
    <property type="project" value="TreeGrafter"/>
</dbReference>
<gene>
    <name evidence="8" type="ORF">BCR26_00700</name>
</gene>
<dbReference type="SUPFAM" id="SSF50129">
    <property type="entry name" value="GroES-like"/>
    <property type="match status" value="1"/>
</dbReference>
<evidence type="ECO:0000313" key="8">
    <source>
        <dbReference type="EMBL" id="OEH84021.1"/>
    </source>
</evidence>
<organism evidence="8 9">
    <name type="scientific">Enterococcus rivorum</name>
    <dbReference type="NCBI Taxonomy" id="762845"/>
    <lineage>
        <taxon>Bacteria</taxon>
        <taxon>Bacillati</taxon>
        <taxon>Bacillota</taxon>
        <taxon>Bacilli</taxon>
        <taxon>Lactobacillales</taxon>
        <taxon>Enterococcaceae</taxon>
        <taxon>Enterococcus</taxon>
    </lineage>
</organism>
<comment type="similarity">
    <text evidence="6">Belongs to the zinc-containing alcohol dehydrogenase family.</text>
</comment>
<proteinExistence type="inferred from homology"/>
<name>A0A1E5L1V5_9ENTE</name>
<dbReference type="AlphaFoldDB" id="A0A1E5L1V5"/>
<keyword evidence="2 6" id="KW-0479">Metal-binding</keyword>
<feature type="domain" description="Enoyl reductase (ER)" evidence="7">
    <location>
        <begin position="12"/>
        <end position="362"/>
    </location>
</feature>
<evidence type="ECO:0000256" key="2">
    <source>
        <dbReference type="ARBA" id="ARBA00022723"/>
    </source>
</evidence>
<dbReference type="OrthoDB" id="9806940at2"/>
<reference evidence="8 9" key="1">
    <citation type="submission" date="2016-09" db="EMBL/GenBank/DDBJ databases">
        <authorList>
            <person name="Capua I."/>
            <person name="De Benedictis P."/>
            <person name="Joannis T."/>
            <person name="Lombin L.H."/>
            <person name="Cattoli G."/>
        </authorList>
    </citation>
    <scope>NUCLEOTIDE SEQUENCE [LARGE SCALE GENOMIC DNA]</scope>
    <source>
        <strain evidence="8 9">LMG 25899</strain>
    </source>
</reference>
<evidence type="ECO:0000256" key="5">
    <source>
        <dbReference type="ARBA" id="ARBA00023027"/>
    </source>
</evidence>
<comment type="cofactor">
    <cofactor evidence="1 6">
        <name>Zn(2+)</name>
        <dbReference type="ChEBI" id="CHEBI:29105"/>
    </cofactor>
</comment>
<dbReference type="Gene3D" id="3.40.50.720">
    <property type="entry name" value="NAD(P)-binding Rossmann-like Domain"/>
    <property type="match status" value="1"/>
</dbReference>
<dbReference type="STRING" id="762845.BCR26_00700"/>
<accession>A0A1E5L1V5</accession>
<evidence type="ECO:0000256" key="4">
    <source>
        <dbReference type="ARBA" id="ARBA00023002"/>
    </source>
</evidence>
<evidence type="ECO:0000259" key="7">
    <source>
        <dbReference type="SMART" id="SM00829"/>
    </source>
</evidence>
<comment type="caution">
    <text evidence="8">The sequence shown here is derived from an EMBL/GenBank/DDBJ whole genome shotgun (WGS) entry which is preliminary data.</text>
</comment>
<evidence type="ECO:0000256" key="3">
    <source>
        <dbReference type="ARBA" id="ARBA00022833"/>
    </source>
</evidence>
<dbReference type="EMBL" id="MIEK01000001">
    <property type="protein sequence ID" value="OEH84021.1"/>
    <property type="molecule type" value="Genomic_DNA"/>
</dbReference>
<dbReference type="CDD" id="cd08278">
    <property type="entry name" value="benzyl_alcohol_DH"/>
    <property type="match status" value="1"/>
</dbReference>